<evidence type="ECO:0000313" key="3">
    <source>
        <dbReference type="Proteomes" id="UP001234989"/>
    </source>
</evidence>
<proteinExistence type="predicted"/>
<reference evidence="2" key="1">
    <citation type="submission" date="2023-08" db="EMBL/GenBank/DDBJ databases">
        <title>A de novo genome assembly of Solanum verrucosum Schlechtendal, a Mexican diploid species geographically isolated from the other diploid A-genome species in potato relatives.</title>
        <authorList>
            <person name="Hosaka K."/>
        </authorList>
    </citation>
    <scope>NUCLEOTIDE SEQUENCE</scope>
    <source>
        <tissue evidence="2">Young leaves</tissue>
    </source>
</reference>
<sequence>MAGLQYNFFPTDLLYPLQKTNKNINSSQQNSLLIKTKKNSDNEILDDSKSINKSISSNNNNNNNNNVLKVNSSFALAPITKHEENQDYDQNQKLLISIRKS</sequence>
<accession>A0AAF0TCJ1</accession>
<dbReference type="PANTHER" id="PTHR38223">
    <property type="match status" value="1"/>
</dbReference>
<dbReference type="AlphaFoldDB" id="A0AAF0TCJ1"/>
<dbReference type="Proteomes" id="UP001234989">
    <property type="component" value="Chromosome 1"/>
</dbReference>
<protein>
    <submittedName>
        <fullName evidence="2">Uncharacterized protein</fullName>
    </submittedName>
</protein>
<evidence type="ECO:0000313" key="2">
    <source>
        <dbReference type="EMBL" id="WMV08200.1"/>
    </source>
</evidence>
<dbReference type="EMBL" id="CP133612">
    <property type="protein sequence ID" value="WMV08200.1"/>
    <property type="molecule type" value="Genomic_DNA"/>
</dbReference>
<evidence type="ECO:0000256" key="1">
    <source>
        <dbReference type="SAM" id="MobiDB-lite"/>
    </source>
</evidence>
<dbReference type="PANTHER" id="PTHR38223:SF5">
    <property type="match status" value="1"/>
</dbReference>
<keyword evidence="3" id="KW-1185">Reference proteome</keyword>
<gene>
    <name evidence="2" type="ORF">MTR67_001585</name>
</gene>
<name>A0AAF0TCJ1_SOLVR</name>
<feature type="region of interest" description="Disordered" evidence="1">
    <location>
        <begin position="81"/>
        <end position="101"/>
    </location>
</feature>
<organism evidence="2 3">
    <name type="scientific">Solanum verrucosum</name>
    <dbReference type="NCBI Taxonomy" id="315347"/>
    <lineage>
        <taxon>Eukaryota</taxon>
        <taxon>Viridiplantae</taxon>
        <taxon>Streptophyta</taxon>
        <taxon>Embryophyta</taxon>
        <taxon>Tracheophyta</taxon>
        <taxon>Spermatophyta</taxon>
        <taxon>Magnoliopsida</taxon>
        <taxon>eudicotyledons</taxon>
        <taxon>Gunneridae</taxon>
        <taxon>Pentapetalae</taxon>
        <taxon>asterids</taxon>
        <taxon>lamiids</taxon>
        <taxon>Solanales</taxon>
        <taxon>Solanaceae</taxon>
        <taxon>Solanoideae</taxon>
        <taxon>Solaneae</taxon>
        <taxon>Solanum</taxon>
    </lineage>
</organism>